<dbReference type="STRING" id="1658174.A0A1J9PYZ1"/>
<organism evidence="3 4">
    <name type="scientific">Blastomyces percursus</name>
    <dbReference type="NCBI Taxonomy" id="1658174"/>
    <lineage>
        <taxon>Eukaryota</taxon>
        <taxon>Fungi</taxon>
        <taxon>Dikarya</taxon>
        <taxon>Ascomycota</taxon>
        <taxon>Pezizomycotina</taxon>
        <taxon>Eurotiomycetes</taxon>
        <taxon>Eurotiomycetidae</taxon>
        <taxon>Onygenales</taxon>
        <taxon>Ajellomycetaceae</taxon>
        <taxon>Blastomyces</taxon>
    </lineage>
</organism>
<sequence length="238" mass="26366">MHLFNRGLRTALLALYSTLTVTLAAIPNTKRFEFTKPSHDLFRGKSLHVQQSFAFDNISRRLFVAQLRDGTGHARRRDVPVDRVEANGNRYGKRLARFKWKARQHGGKRIAAFDLDAAHRGDFANPLVDLPQPALDKLKSRVFQGYAAHGSYLYIMTGTSYEASGGDVNSQVASIDMNTGRIMQGPTLTKAGSSLPFREPEGMAVYKTEAGEVRLFLGSATGKSGDRRSSLFYKNAPV</sequence>
<evidence type="ECO:0000313" key="4">
    <source>
        <dbReference type="Proteomes" id="UP000242791"/>
    </source>
</evidence>
<reference evidence="3 4" key="1">
    <citation type="submission" date="2015-08" db="EMBL/GenBank/DDBJ databases">
        <title>Emmonsia species relationships and genome sequence.</title>
        <authorList>
            <person name="Cuomo C.A."/>
            <person name="Schwartz I.S."/>
            <person name="Kenyon C."/>
            <person name="De Hoog G.S."/>
            <person name="Govender N.P."/>
            <person name="Botha A."/>
            <person name="Moreno L."/>
            <person name="De Vries M."/>
            <person name="Munoz J.F."/>
            <person name="Stielow J.B."/>
        </authorList>
    </citation>
    <scope>NUCLEOTIDE SEQUENCE [LARGE SCALE GENOMIC DNA]</scope>
    <source>
        <strain evidence="3 4">EI222</strain>
    </source>
</reference>
<comment type="caution">
    <text evidence="3">The sequence shown here is derived from an EMBL/GenBank/DDBJ whole genome shotgun (WGS) entry which is preliminary data.</text>
</comment>
<dbReference type="AlphaFoldDB" id="A0A1J9PYZ1"/>
<name>A0A1J9PYZ1_9EURO</name>
<dbReference type="VEuPathDB" id="FungiDB:ACJ73_07092"/>
<evidence type="ECO:0000259" key="2">
    <source>
        <dbReference type="Pfam" id="PF21311"/>
    </source>
</evidence>
<gene>
    <name evidence="3" type="ORF">ACJ73_07092</name>
</gene>
<proteinExistence type="predicted"/>
<accession>A0A1J9PYZ1</accession>
<dbReference type="Pfam" id="PF21311">
    <property type="entry name" value="Phage_RBD_prop"/>
    <property type="match status" value="1"/>
</dbReference>
<evidence type="ECO:0000256" key="1">
    <source>
        <dbReference type="SAM" id="SignalP"/>
    </source>
</evidence>
<dbReference type="InterPro" id="IPR048799">
    <property type="entry name" value="P68_RBP_TagC-like_beta-prop"/>
</dbReference>
<feature type="domain" description="P68 RBP/TagC-like beta-propeller" evidence="2">
    <location>
        <begin position="125"/>
        <end position="232"/>
    </location>
</feature>
<protein>
    <recommendedName>
        <fullName evidence="2">P68 RBP/TagC-like beta-propeller domain-containing protein</fullName>
    </recommendedName>
</protein>
<dbReference type="EMBL" id="LGTZ01001366">
    <property type="protein sequence ID" value="OJD21566.1"/>
    <property type="molecule type" value="Genomic_DNA"/>
</dbReference>
<keyword evidence="1" id="KW-0732">Signal</keyword>
<feature type="signal peptide" evidence="1">
    <location>
        <begin position="1"/>
        <end position="24"/>
    </location>
</feature>
<evidence type="ECO:0000313" key="3">
    <source>
        <dbReference type="EMBL" id="OJD21566.1"/>
    </source>
</evidence>
<dbReference type="Proteomes" id="UP000242791">
    <property type="component" value="Unassembled WGS sequence"/>
</dbReference>
<feature type="chain" id="PRO_5009656494" description="P68 RBP/TagC-like beta-propeller domain-containing protein" evidence="1">
    <location>
        <begin position="25"/>
        <end position="238"/>
    </location>
</feature>
<keyword evidence="4" id="KW-1185">Reference proteome</keyword>
<dbReference type="OrthoDB" id="4180726at2759"/>